<proteinExistence type="predicted"/>
<keyword evidence="1" id="KW-1133">Transmembrane helix</keyword>
<reference evidence="2 3" key="1">
    <citation type="journal article" date="2019" name="Sci. Rep.">
        <title>Comparative genomics of chytrid fungi reveal insights into the obligate biotrophic and pathogenic lifestyle of Synchytrium endobioticum.</title>
        <authorList>
            <person name="van de Vossenberg B.T.L.H."/>
            <person name="Warris S."/>
            <person name="Nguyen H.D.T."/>
            <person name="van Gent-Pelzer M.P.E."/>
            <person name="Joly D.L."/>
            <person name="van de Geest H.C."/>
            <person name="Bonants P.J.M."/>
            <person name="Smith D.S."/>
            <person name="Levesque C.A."/>
            <person name="van der Lee T.A.J."/>
        </authorList>
    </citation>
    <scope>NUCLEOTIDE SEQUENCE [LARGE SCALE GENOMIC DNA]</scope>
    <source>
        <strain evidence="2 3">LEV6574</strain>
    </source>
</reference>
<dbReference type="OrthoDB" id="2174032at2759"/>
<feature type="transmembrane region" description="Helical" evidence="1">
    <location>
        <begin position="152"/>
        <end position="176"/>
    </location>
</feature>
<feature type="transmembrane region" description="Helical" evidence="1">
    <location>
        <begin position="302"/>
        <end position="321"/>
    </location>
</feature>
<dbReference type="Proteomes" id="UP000320475">
    <property type="component" value="Unassembled WGS sequence"/>
</dbReference>
<feature type="transmembrane region" description="Helical" evidence="1">
    <location>
        <begin position="242"/>
        <end position="265"/>
    </location>
</feature>
<keyword evidence="1" id="KW-0812">Transmembrane</keyword>
<evidence type="ECO:0000256" key="1">
    <source>
        <dbReference type="SAM" id="Phobius"/>
    </source>
</evidence>
<keyword evidence="1" id="KW-0472">Membrane</keyword>
<accession>A0A507DE75</accession>
<gene>
    <name evidence="2" type="ORF">SeLEV6574_g01144</name>
</gene>
<evidence type="ECO:0000313" key="2">
    <source>
        <dbReference type="EMBL" id="TPX49982.1"/>
    </source>
</evidence>
<dbReference type="EMBL" id="QEAM01000024">
    <property type="protein sequence ID" value="TPX49982.1"/>
    <property type="molecule type" value="Genomic_DNA"/>
</dbReference>
<organism evidence="2 3">
    <name type="scientific">Synchytrium endobioticum</name>
    <dbReference type="NCBI Taxonomy" id="286115"/>
    <lineage>
        <taxon>Eukaryota</taxon>
        <taxon>Fungi</taxon>
        <taxon>Fungi incertae sedis</taxon>
        <taxon>Chytridiomycota</taxon>
        <taxon>Chytridiomycota incertae sedis</taxon>
        <taxon>Chytridiomycetes</taxon>
        <taxon>Synchytriales</taxon>
        <taxon>Synchytriaceae</taxon>
        <taxon>Synchytrium</taxon>
    </lineage>
</organism>
<protein>
    <submittedName>
        <fullName evidence="2">Uncharacterized protein</fullName>
    </submittedName>
</protein>
<evidence type="ECO:0000313" key="3">
    <source>
        <dbReference type="Proteomes" id="UP000320475"/>
    </source>
</evidence>
<feature type="transmembrane region" description="Helical" evidence="1">
    <location>
        <begin position="89"/>
        <end position="110"/>
    </location>
</feature>
<dbReference type="VEuPathDB" id="FungiDB:SeMB42_g01468"/>
<feature type="transmembrane region" description="Helical" evidence="1">
    <location>
        <begin position="196"/>
        <end position="222"/>
    </location>
</feature>
<feature type="transmembrane region" description="Helical" evidence="1">
    <location>
        <begin position="15"/>
        <end position="34"/>
    </location>
</feature>
<sequence>MVSPMINTDIYGQTTANLVAVGFSLMLFLIVLVVRDRDDKDWATPILIYNNIFFLTLALVLGVSIRYAYASPTGVFNATIPWYYDPDKPTAFVNCGTGLLCGLSAISSWYSQTATVHVHTCYTASVWMAVHGRGPHNHLRNDSRKVQRKWNIGYLVVGFITPLIWVLITIPIMYISSSPNGCSRSWLPTINAQIGYIMYGLWMTGTFFIRMTFCTSSVLRLVKIRAKSKHIRGSKTAGAALLLRFVMIDVAVLTSSLNTVANIMFNAVVSYQFYYYSNNFGPRDPTTVYLTALLTDYAYTKLITGAIFLPLAALFVFLTLATGAGPMAKYSALAKYLGFKSIAGKVSSWAGAASEKKAVTIKNMARLLIETGSTIGSILDKNNKDPELSVNAPETQKVVSSAAMNNA</sequence>
<comment type="caution">
    <text evidence="2">The sequence shown here is derived from an EMBL/GenBank/DDBJ whole genome shotgun (WGS) entry which is preliminary data.</text>
</comment>
<name>A0A507DE75_9FUNG</name>
<feature type="transmembrane region" description="Helical" evidence="1">
    <location>
        <begin position="46"/>
        <end position="69"/>
    </location>
</feature>
<dbReference type="AlphaFoldDB" id="A0A507DE75"/>